<feature type="transmembrane region" description="Helical" evidence="10">
    <location>
        <begin position="20"/>
        <end position="40"/>
    </location>
</feature>
<protein>
    <recommendedName>
        <fullName evidence="4">Nicotinamide riboside transporter PnuC</fullName>
    </recommendedName>
</protein>
<evidence type="ECO:0000256" key="6">
    <source>
        <dbReference type="ARBA" id="ARBA00022475"/>
    </source>
</evidence>
<comment type="subcellular location">
    <subcellularLocation>
        <location evidence="2">Cell membrane</location>
        <topology evidence="2">Multi-pass membrane protein</topology>
    </subcellularLocation>
</comment>
<feature type="transmembrane region" description="Helical" evidence="10">
    <location>
        <begin position="47"/>
        <end position="66"/>
    </location>
</feature>
<evidence type="ECO:0000256" key="4">
    <source>
        <dbReference type="ARBA" id="ARBA00017522"/>
    </source>
</evidence>
<evidence type="ECO:0000256" key="7">
    <source>
        <dbReference type="ARBA" id="ARBA00022692"/>
    </source>
</evidence>
<keyword evidence="7 10" id="KW-0812">Transmembrane</keyword>
<dbReference type="AlphaFoldDB" id="A0A7K1Y7B9"/>
<dbReference type="RefSeq" id="WP_160843629.1">
    <property type="nucleotide sequence ID" value="NZ_WVHT01000002.1"/>
</dbReference>
<keyword evidence="9 10" id="KW-0472">Membrane</keyword>
<dbReference type="GO" id="GO:0034257">
    <property type="term" value="F:nicotinamide riboside transmembrane transporter activity"/>
    <property type="evidence" value="ECO:0007669"/>
    <property type="project" value="InterPro"/>
</dbReference>
<proteinExistence type="inferred from homology"/>
<keyword evidence="12" id="KW-1185">Reference proteome</keyword>
<dbReference type="NCBIfam" id="TIGR01528">
    <property type="entry name" value="NMN_trans_PnuC"/>
    <property type="match status" value="1"/>
</dbReference>
<gene>
    <name evidence="11" type="ORF">GS399_05680</name>
</gene>
<evidence type="ECO:0000313" key="11">
    <source>
        <dbReference type="EMBL" id="MXV50456.1"/>
    </source>
</evidence>
<evidence type="ECO:0000256" key="5">
    <source>
        <dbReference type="ARBA" id="ARBA00022448"/>
    </source>
</evidence>
<evidence type="ECO:0000256" key="2">
    <source>
        <dbReference type="ARBA" id="ARBA00004651"/>
    </source>
</evidence>
<keyword evidence="5" id="KW-0813">Transport</keyword>
<comment type="function">
    <text evidence="1">Required for nicotinamide riboside transport across the inner membrane.</text>
</comment>
<reference evidence="11 12" key="1">
    <citation type="submission" date="2019-11" db="EMBL/GenBank/DDBJ databases">
        <title>Pedobacter sp. HMF7647 Genome sequencing and assembly.</title>
        <authorList>
            <person name="Kang H."/>
            <person name="Kim H."/>
            <person name="Joh K."/>
        </authorList>
    </citation>
    <scope>NUCLEOTIDE SEQUENCE [LARGE SCALE GENOMIC DNA]</scope>
    <source>
        <strain evidence="11 12">HMF7647</strain>
    </source>
</reference>
<feature type="transmembrane region" description="Helical" evidence="10">
    <location>
        <begin position="108"/>
        <end position="126"/>
    </location>
</feature>
<dbReference type="PANTHER" id="PTHR36122:SF2">
    <property type="entry name" value="NICOTINAMIDE RIBOSIDE TRANSPORTER PNUC"/>
    <property type="match status" value="1"/>
</dbReference>
<dbReference type="InterPro" id="IPR006419">
    <property type="entry name" value="NMN_transpt_PnuC"/>
</dbReference>
<organism evidence="11 12">
    <name type="scientific">Hufsiella arboris</name>
    <dbReference type="NCBI Taxonomy" id="2695275"/>
    <lineage>
        <taxon>Bacteria</taxon>
        <taxon>Pseudomonadati</taxon>
        <taxon>Bacteroidota</taxon>
        <taxon>Sphingobacteriia</taxon>
        <taxon>Sphingobacteriales</taxon>
        <taxon>Sphingobacteriaceae</taxon>
        <taxon>Hufsiella</taxon>
    </lineage>
</organism>
<keyword evidence="6" id="KW-1003">Cell membrane</keyword>
<feature type="transmembrane region" description="Helical" evidence="10">
    <location>
        <begin position="181"/>
        <end position="200"/>
    </location>
</feature>
<dbReference type="PANTHER" id="PTHR36122">
    <property type="entry name" value="NICOTINAMIDE RIBOSIDE TRANSPORTER PNUC"/>
    <property type="match status" value="1"/>
</dbReference>
<name>A0A7K1Y7B9_9SPHI</name>
<evidence type="ECO:0000256" key="10">
    <source>
        <dbReference type="SAM" id="Phobius"/>
    </source>
</evidence>
<evidence type="ECO:0000256" key="1">
    <source>
        <dbReference type="ARBA" id="ARBA00002672"/>
    </source>
</evidence>
<comment type="caution">
    <text evidence="11">The sequence shown here is derived from an EMBL/GenBank/DDBJ whole genome shotgun (WGS) entry which is preliminary data.</text>
</comment>
<accession>A0A7K1Y7B9</accession>
<sequence>MPQLLLFDVQEWVSLFIDQFKHTTVFEWLAVGFGVAEVLLARKNNVLLYPAGIIATVISTVLLFNVQLYAESGLNIYYLVMSVYGWIHWHRNRNEPELPITSSSRDDWFITLAVSFGGWLVLYLILKYFTPSTVPVLDSFVSATAWAGMWLLARRKVENWILLNISNLVAIPLLFHKQLILFALLTIFLFVIAIFGYLDWKKLLKKNPTQTLQAA</sequence>
<evidence type="ECO:0000256" key="8">
    <source>
        <dbReference type="ARBA" id="ARBA00022989"/>
    </source>
</evidence>
<keyword evidence="8 10" id="KW-1133">Transmembrane helix</keyword>
<comment type="similarity">
    <text evidence="3">Belongs to the nicotinamide ribonucleoside (NR) uptake permease (TC 4.B.1) family.</text>
</comment>
<evidence type="ECO:0000313" key="12">
    <source>
        <dbReference type="Proteomes" id="UP000466586"/>
    </source>
</evidence>
<dbReference type="GO" id="GO:0005886">
    <property type="term" value="C:plasma membrane"/>
    <property type="evidence" value="ECO:0007669"/>
    <property type="project" value="UniProtKB-SubCell"/>
</dbReference>
<evidence type="ECO:0000256" key="3">
    <source>
        <dbReference type="ARBA" id="ARBA00006669"/>
    </source>
</evidence>
<dbReference type="EMBL" id="WVHT01000002">
    <property type="protein sequence ID" value="MXV50456.1"/>
    <property type="molecule type" value="Genomic_DNA"/>
</dbReference>
<dbReference type="Proteomes" id="UP000466586">
    <property type="component" value="Unassembled WGS sequence"/>
</dbReference>
<evidence type="ECO:0000256" key="9">
    <source>
        <dbReference type="ARBA" id="ARBA00023136"/>
    </source>
</evidence>
<dbReference type="Pfam" id="PF04973">
    <property type="entry name" value="NMN_transporter"/>
    <property type="match status" value="1"/>
</dbReference>
<feature type="transmembrane region" description="Helical" evidence="10">
    <location>
        <begin position="72"/>
        <end position="87"/>
    </location>
</feature>